<name>A0A2P2PGH6_RHIMU</name>
<sequence>MHKILSTAVEFAITMLCKDLIFFRIT</sequence>
<evidence type="ECO:0000313" key="1">
    <source>
        <dbReference type="EMBL" id="MBX53836.1"/>
    </source>
</evidence>
<protein>
    <submittedName>
        <fullName evidence="1">Uncharacterized protein</fullName>
    </submittedName>
</protein>
<dbReference type="EMBL" id="GGEC01073352">
    <property type="protein sequence ID" value="MBX53836.1"/>
    <property type="molecule type" value="Transcribed_RNA"/>
</dbReference>
<proteinExistence type="predicted"/>
<reference evidence="1" key="1">
    <citation type="submission" date="2018-02" db="EMBL/GenBank/DDBJ databases">
        <title>Rhizophora mucronata_Transcriptome.</title>
        <authorList>
            <person name="Meera S.P."/>
            <person name="Sreeshan A."/>
            <person name="Augustine A."/>
        </authorList>
    </citation>
    <scope>NUCLEOTIDE SEQUENCE</scope>
    <source>
        <tissue evidence="1">Leaf</tissue>
    </source>
</reference>
<organism evidence="1">
    <name type="scientific">Rhizophora mucronata</name>
    <name type="common">Asiatic mangrove</name>
    <dbReference type="NCBI Taxonomy" id="61149"/>
    <lineage>
        <taxon>Eukaryota</taxon>
        <taxon>Viridiplantae</taxon>
        <taxon>Streptophyta</taxon>
        <taxon>Embryophyta</taxon>
        <taxon>Tracheophyta</taxon>
        <taxon>Spermatophyta</taxon>
        <taxon>Magnoliopsida</taxon>
        <taxon>eudicotyledons</taxon>
        <taxon>Gunneridae</taxon>
        <taxon>Pentapetalae</taxon>
        <taxon>rosids</taxon>
        <taxon>fabids</taxon>
        <taxon>Malpighiales</taxon>
        <taxon>Rhizophoraceae</taxon>
        <taxon>Rhizophora</taxon>
    </lineage>
</organism>
<accession>A0A2P2PGH6</accession>
<dbReference type="AlphaFoldDB" id="A0A2P2PGH6"/>